<dbReference type="GO" id="GO:0016491">
    <property type="term" value="F:oxidoreductase activity"/>
    <property type="evidence" value="ECO:0007669"/>
    <property type="project" value="UniProtKB-KW"/>
</dbReference>
<dbReference type="AlphaFoldDB" id="X1AT42"/>
<reference evidence="6" key="1">
    <citation type="journal article" date="2014" name="Front. Microbiol.">
        <title>High frequency of phylogenetically diverse reductive dehalogenase-homologous genes in deep subseafloor sedimentary metagenomes.</title>
        <authorList>
            <person name="Kawai M."/>
            <person name="Futagami T."/>
            <person name="Toyoda A."/>
            <person name="Takaki Y."/>
            <person name="Nishi S."/>
            <person name="Hori S."/>
            <person name="Arai W."/>
            <person name="Tsubouchi T."/>
            <person name="Morono Y."/>
            <person name="Uchiyama I."/>
            <person name="Ito T."/>
            <person name="Fujiyama A."/>
            <person name="Inagaki F."/>
            <person name="Takami H."/>
        </authorList>
    </citation>
    <scope>NUCLEOTIDE SEQUENCE</scope>
    <source>
        <strain evidence="6">Expedition CK06-06</strain>
    </source>
</reference>
<keyword evidence="4" id="KW-0408">Iron</keyword>
<dbReference type="Pfam" id="PF12831">
    <property type="entry name" value="FAD_oxidored"/>
    <property type="match status" value="1"/>
</dbReference>
<organism evidence="6">
    <name type="scientific">marine sediment metagenome</name>
    <dbReference type="NCBI Taxonomy" id="412755"/>
    <lineage>
        <taxon>unclassified sequences</taxon>
        <taxon>metagenomes</taxon>
        <taxon>ecological metagenomes</taxon>
    </lineage>
</organism>
<dbReference type="InterPro" id="IPR036188">
    <property type="entry name" value="FAD/NAD-bd_sf"/>
</dbReference>
<dbReference type="PANTHER" id="PTHR43498:SF1">
    <property type="entry name" value="COB--COM HETERODISULFIDE REDUCTASE IRON-SULFUR SUBUNIT A"/>
    <property type="match status" value="1"/>
</dbReference>
<dbReference type="PANTHER" id="PTHR43498">
    <property type="entry name" value="FERREDOXIN:COB-COM HETERODISULFIDE REDUCTASE SUBUNIT A"/>
    <property type="match status" value="1"/>
</dbReference>
<keyword evidence="1" id="KW-0004">4Fe-4S</keyword>
<evidence type="ECO:0000256" key="5">
    <source>
        <dbReference type="ARBA" id="ARBA00023014"/>
    </source>
</evidence>
<evidence type="ECO:0000256" key="1">
    <source>
        <dbReference type="ARBA" id="ARBA00022485"/>
    </source>
</evidence>
<dbReference type="GO" id="GO:0051539">
    <property type="term" value="F:4 iron, 4 sulfur cluster binding"/>
    <property type="evidence" value="ECO:0007669"/>
    <property type="project" value="UniProtKB-KW"/>
</dbReference>
<evidence type="ECO:0000256" key="4">
    <source>
        <dbReference type="ARBA" id="ARBA00023004"/>
    </source>
</evidence>
<protein>
    <recommendedName>
        <fullName evidence="7">FAD/NAD(P)-binding domain-containing protein</fullName>
    </recommendedName>
</protein>
<dbReference type="EMBL" id="BART01014203">
    <property type="protein sequence ID" value="GAG86069.1"/>
    <property type="molecule type" value="Genomic_DNA"/>
</dbReference>
<evidence type="ECO:0000256" key="3">
    <source>
        <dbReference type="ARBA" id="ARBA00023002"/>
    </source>
</evidence>
<feature type="non-terminal residue" evidence="6">
    <location>
        <position position="1"/>
    </location>
</feature>
<gene>
    <name evidence="6" type="ORF">S01H4_28517</name>
</gene>
<evidence type="ECO:0000256" key="2">
    <source>
        <dbReference type="ARBA" id="ARBA00022723"/>
    </source>
</evidence>
<evidence type="ECO:0008006" key="7">
    <source>
        <dbReference type="Google" id="ProtNLM"/>
    </source>
</evidence>
<feature type="non-terminal residue" evidence="6">
    <location>
        <position position="176"/>
    </location>
</feature>
<sequence length="176" mass="20077">QRIKEVIAEYNLNRFIVASCTPRTHESLFQETCQEAGLNKYLFEMVNIRDQCSWVHMTEKEKATEKAKDLIRMGVAKSRLLRPQSEEKLQITQTALIIGGGVSGMSAALNIANQGFMVYLVEKEKFLGGNLRYLNVLYPTQEDASILLNEITEKVMKNRNIQLFLSSKLKDVKGYI</sequence>
<proteinExistence type="predicted"/>
<accession>X1AT42</accession>
<keyword evidence="5" id="KW-0411">Iron-sulfur</keyword>
<evidence type="ECO:0000313" key="6">
    <source>
        <dbReference type="EMBL" id="GAG86069.1"/>
    </source>
</evidence>
<keyword evidence="2" id="KW-0479">Metal-binding</keyword>
<dbReference type="SUPFAM" id="SSF51971">
    <property type="entry name" value="Nucleotide-binding domain"/>
    <property type="match status" value="1"/>
</dbReference>
<comment type="caution">
    <text evidence="6">The sequence shown here is derived from an EMBL/GenBank/DDBJ whole genome shotgun (WGS) entry which is preliminary data.</text>
</comment>
<dbReference type="InterPro" id="IPR039650">
    <property type="entry name" value="HdrA-like"/>
</dbReference>
<keyword evidence="3" id="KW-0560">Oxidoreductase</keyword>
<name>X1AT42_9ZZZZ</name>
<dbReference type="Gene3D" id="3.50.50.60">
    <property type="entry name" value="FAD/NAD(P)-binding domain"/>
    <property type="match status" value="1"/>
</dbReference>
<dbReference type="GO" id="GO:0046872">
    <property type="term" value="F:metal ion binding"/>
    <property type="evidence" value="ECO:0007669"/>
    <property type="project" value="UniProtKB-KW"/>
</dbReference>